<reference evidence="4 5" key="1">
    <citation type="journal article" date="2018" name="Sci. Rep.">
        <title>Comparative analysis of the Pocillopora damicornis genome highlights role of immune system in coral evolution.</title>
        <authorList>
            <person name="Cunning R."/>
            <person name="Bay R.A."/>
            <person name="Gillette P."/>
            <person name="Baker A.C."/>
            <person name="Traylor-Knowles N."/>
        </authorList>
    </citation>
    <scope>NUCLEOTIDE SEQUENCE [LARGE SCALE GENOMIC DNA]</scope>
    <source>
        <strain evidence="4">RSMAS</strain>
        <tissue evidence="4">Whole animal</tissue>
    </source>
</reference>
<evidence type="ECO:0000256" key="1">
    <source>
        <dbReference type="SAM" id="MobiDB-lite"/>
    </source>
</evidence>
<sequence>MAAGKREFQGYNFPFSGQENVSQWFVDYGSPSMLNLHLEEHGKELVIYSNRSHDSQIQQLVATQTSLPFLDPNQHSPAIKGESFTDYELSVRSLENWVSLEKANIHVENFAADHPGVMYSTLTNLAQNELKRSPWGTCGALKSNFFLPWKVKEAWCRCELCCYFRQGFANRKSNAARVMKDLESALPDISPFLLYDLFQESNALETTRFQYDTFLGNCLSCHPLETNNQGLLMYPSGRGLDVLNLLHISMDPTHLMFERKESGSASLTSVLSKQQFAIHGQIRQTDFSAYNQSDIIVGVRSQYNCSFFQSNLSTYREGLSIRPLETLALSKQAMCIAVNPYIPGEAIIVTETGGVYLWSCDHSLQTVHQPNSPNSQELSWYQCVFAANPRCIALADAKEMNLMDFRAGKLFQKFFFSIPSPEVDSFECVSAIQRHPQNTHHYVLATDQSLLLLDDRFLQHPVLKWRHHNEDPVQFINVNCDTIQGCNDTRLVISGSNHQQTHCFQYFEGESQAGDVIPLNKEECYLPPQSTTLPWKVSSYSEWYYKGLRSGLTSSPASAFRLSKPLIGICTLLHTSHPQKGFTVFQMSSVGDLFYQPFVVRDGKNSTGNFSSNNESAAIAIDDLGPRAKILCQGWIDLANFQNENFVKSAQNQEECIEVDIEALCDEVALLPESHPCCVLCNNKQVPNTMLLELTDSGSNICERCGLGLSHSLNLVKNQKNEGVLTRETLCMQFEPKELGIFPDKATATDPLSKSLWLNWASFEPIPVFSSEEKGSENNETEKKNEKGNMVPSQAARVSKSKDLLCSARQSSEFDGTLPTNSVQNQGTPSSPQPKQVKKQSKVKRKQTHHVMGF</sequence>
<evidence type="ECO:0000259" key="2">
    <source>
        <dbReference type="Pfam" id="PF20641"/>
    </source>
</evidence>
<dbReference type="EMBL" id="RCHS01001748">
    <property type="protein sequence ID" value="RMX51593.1"/>
    <property type="molecule type" value="Genomic_DNA"/>
</dbReference>
<dbReference type="Pfam" id="PF20641">
    <property type="entry name" value="TAF1C_beta-prop"/>
    <property type="match status" value="1"/>
</dbReference>
<gene>
    <name evidence="4" type="ORF">pdam_00017729</name>
</gene>
<evidence type="ECO:0000259" key="3">
    <source>
        <dbReference type="Pfam" id="PF20642"/>
    </source>
</evidence>
<proteinExistence type="predicted"/>
<dbReference type="OrthoDB" id="2382881at2759"/>
<organism evidence="4 5">
    <name type="scientific">Pocillopora damicornis</name>
    <name type="common">Cauliflower coral</name>
    <name type="synonym">Millepora damicornis</name>
    <dbReference type="NCBI Taxonomy" id="46731"/>
    <lineage>
        <taxon>Eukaryota</taxon>
        <taxon>Metazoa</taxon>
        <taxon>Cnidaria</taxon>
        <taxon>Anthozoa</taxon>
        <taxon>Hexacorallia</taxon>
        <taxon>Scleractinia</taxon>
        <taxon>Astrocoeniina</taxon>
        <taxon>Pocilloporidae</taxon>
        <taxon>Pocillopora</taxon>
    </lineage>
</organism>
<protein>
    <recommendedName>
        <fullName evidence="6">TATA box-binding protein-associated factor RNA polymerase I subunit C</fullName>
    </recommendedName>
</protein>
<dbReference type="Pfam" id="PF20642">
    <property type="entry name" value="TAF1C_HB"/>
    <property type="match status" value="1"/>
</dbReference>
<dbReference type="PANTHER" id="PTHR15319">
    <property type="entry name" value="TATA BOX-BINDING PROTEIN ASSOCIATED FACTOR RNA POLYMERASE I SUBUNIT C"/>
    <property type="match status" value="1"/>
</dbReference>
<dbReference type="SUPFAM" id="SSF50978">
    <property type="entry name" value="WD40 repeat-like"/>
    <property type="match status" value="1"/>
</dbReference>
<dbReference type="InterPro" id="IPR049090">
    <property type="entry name" value="TAF1C_HB"/>
</dbReference>
<name>A0A3M6UD36_POCDA</name>
<feature type="domain" description="TAF1C helical bundle" evidence="3">
    <location>
        <begin position="561"/>
        <end position="636"/>
    </location>
</feature>
<feature type="compositionally biased region" description="Basic and acidic residues" evidence="1">
    <location>
        <begin position="771"/>
        <end position="787"/>
    </location>
</feature>
<dbReference type="InterPro" id="IPR036322">
    <property type="entry name" value="WD40_repeat_dom_sf"/>
</dbReference>
<feature type="compositionally biased region" description="Polar residues" evidence="1">
    <location>
        <begin position="808"/>
        <end position="828"/>
    </location>
</feature>
<evidence type="ECO:0000313" key="4">
    <source>
        <dbReference type="EMBL" id="RMX51593.1"/>
    </source>
</evidence>
<feature type="compositionally biased region" description="Basic residues" evidence="1">
    <location>
        <begin position="836"/>
        <end position="854"/>
    </location>
</feature>
<comment type="caution">
    <text evidence="4">The sequence shown here is derived from an EMBL/GenBank/DDBJ whole genome shotgun (WGS) entry which is preliminary data.</text>
</comment>
<dbReference type="InterPro" id="IPR049087">
    <property type="entry name" value="TAF1C_beta-prop"/>
</dbReference>
<feature type="domain" description="TAF1C beta-propeller" evidence="2">
    <location>
        <begin position="297"/>
        <end position="419"/>
    </location>
</feature>
<dbReference type="InterPro" id="IPR038801">
    <property type="entry name" value="TAF1C"/>
</dbReference>
<dbReference type="Proteomes" id="UP000275408">
    <property type="component" value="Unassembled WGS sequence"/>
</dbReference>
<keyword evidence="5" id="KW-1185">Reference proteome</keyword>
<evidence type="ECO:0000313" key="5">
    <source>
        <dbReference type="Proteomes" id="UP000275408"/>
    </source>
</evidence>
<feature type="region of interest" description="Disordered" evidence="1">
    <location>
        <begin position="770"/>
        <end position="854"/>
    </location>
</feature>
<dbReference type="AlphaFoldDB" id="A0A3M6UD36"/>
<dbReference type="GO" id="GO:0001164">
    <property type="term" value="F:RNA polymerase I core promoter sequence-specific DNA binding"/>
    <property type="evidence" value="ECO:0007669"/>
    <property type="project" value="TreeGrafter"/>
</dbReference>
<dbReference type="PANTHER" id="PTHR15319:SF1">
    <property type="entry name" value="TATA BOX-BINDING PROTEIN-ASSOCIATED FACTOR RNA POLYMERASE I SUBUNIT C"/>
    <property type="match status" value="1"/>
</dbReference>
<evidence type="ECO:0008006" key="6">
    <source>
        <dbReference type="Google" id="ProtNLM"/>
    </source>
</evidence>
<dbReference type="STRING" id="46731.A0A3M6UD36"/>
<accession>A0A3M6UD36</accession>
<dbReference type="OMA" id="SSREVHC"/>
<dbReference type="GO" id="GO:0001650">
    <property type="term" value="C:fibrillar center"/>
    <property type="evidence" value="ECO:0007669"/>
    <property type="project" value="TreeGrafter"/>
</dbReference>